<evidence type="ECO:0000256" key="1">
    <source>
        <dbReference type="SAM" id="MobiDB-lite"/>
    </source>
</evidence>
<dbReference type="AlphaFoldDB" id="A0AAD1R030"/>
<gene>
    <name evidence="2" type="ORF">PECUL_23A056394</name>
</gene>
<protein>
    <submittedName>
        <fullName evidence="2">Uncharacterized protein</fullName>
    </submittedName>
</protein>
<name>A0AAD1R030_PELCU</name>
<dbReference type="Proteomes" id="UP001295444">
    <property type="component" value="Chromosome 01"/>
</dbReference>
<proteinExistence type="predicted"/>
<keyword evidence="3" id="KW-1185">Reference proteome</keyword>
<evidence type="ECO:0000313" key="2">
    <source>
        <dbReference type="EMBL" id="CAH2220518.1"/>
    </source>
</evidence>
<reference evidence="2" key="1">
    <citation type="submission" date="2022-03" db="EMBL/GenBank/DDBJ databases">
        <authorList>
            <person name="Alioto T."/>
            <person name="Alioto T."/>
            <person name="Gomez Garrido J."/>
        </authorList>
    </citation>
    <scope>NUCLEOTIDE SEQUENCE</scope>
</reference>
<evidence type="ECO:0000313" key="3">
    <source>
        <dbReference type="Proteomes" id="UP001295444"/>
    </source>
</evidence>
<organism evidence="2 3">
    <name type="scientific">Pelobates cultripes</name>
    <name type="common">Western spadefoot toad</name>
    <dbReference type="NCBI Taxonomy" id="61616"/>
    <lineage>
        <taxon>Eukaryota</taxon>
        <taxon>Metazoa</taxon>
        <taxon>Chordata</taxon>
        <taxon>Craniata</taxon>
        <taxon>Vertebrata</taxon>
        <taxon>Euteleostomi</taxon>
        <taxon>Amphibia</taxon>
        <taxon>Batrachia</taxon>
        <taxon>Anura</taxon>
        <taxon>Pelobatoidea</taxon>
        <taxon>Pelobatidae</taxon>
        <taxon>Pelobates</taxon>
    </lineage>
</organism>
<sequence>MSNVPDHGVPTTDSEDKESWTRSRSAQIARPSLAVVSIRVQWCKHITPESGACQSGILNVAASSSLEKGCGNLKEIAL</sequence>
<dbReference type="EMBL" id="OW240912">
    <property type="protein sequence ID" value="CAH2220518.1"/>
    <property type="molecule type" value="Genomic_DNA"/>
</dbReference>
<feature type="region of interest" description="Disordered" evidence="1">
    <location>
        <begin position="1"/>
        <end position="28"/>
    </location>
</feature>
<accession>A0AAD1R030</accession>